<reference evidence="1 2" key="1">
    <citation type="journal article" date="2022" name="Nat. Genet.">
        <title>Improved pea reference genome and pan-genome highlight genomic features and evolutionary characteristics.</title>
        <authorList>
            <person name="Yang T."/>
            <person name="Liu R."/>
            <person name="Luo Y."/>
            <person name="Hu S."/>
            <person name="Wang D."/>
            <person name="Wang C."/>
            <person name="Pandey M.K."/>
            <person name="Ge S."/>
            <person name="Xu Q."/>
            <person name="Li N."/>
            <person name="Li G."/>
            <person name="Huang Y."/>
            <person name="Saxena R.K."/>
            <person name="Ji Y."/>
            <person name="Li M."/>
            <person name="Yan X."/>
            <person name="He Y."/>
            <person name="Liu Y."/>
            <person name="Wang X."/>
            <person name="Xiang C."/>
            <person name="Varshney R.K."/>
            <person name="Ding H."/>
            <person name="Gao S."/>
            <person name="Zong X."/>
        </authorList>
    </citation>
    <scope>NUCLEOTIDE SEQUENCE [LARGE SCALE GENOMIC DNA]</scope>
    <source>
        <strain evidence="1 2">cv. Zhongwan 6</strain>
    </source>
</reference>
<dbReference type="AlphaFoldDB" id="A0A9D4Y4K6"/>
<gene>
    <name evidence="1" type="ORF">KIW84_035774</name>
</gene>
<organism evidence="1 2">
    <name type="scientific">Pisum sativum</name>
    <name type="common">Garden pea</name>
    <name type="synonym">Lathyrus oleraceus</name>
    <dbReference type="NCBI Taxonomy" id="3888"/>
    <lineage>
        <taxon>Eukaryota</taxon>
        <taxon>Viridiplantae</taxon>
        <taxon>Streptophyta</taxon>
        <taxon>Embryophyta</taxon>
        <taxon>Tracheophyta</taxon>
        <taxon>Spermatophyta</taxon>
        <taxon>Magnoliopsida</taxon>
        <taxon>eudicotyledons</taxon>
        <taxon>Gunneridae</taxon>
        <taxon>Pentapetalae</taxon>
        <taxon>rosids</taxon>
        <taxon>fabids</taxon>
        <taxon>Fabales</taxon>
        <taxon>Fabaceae</taxon>
        <taxon>Papilionoideae</taxon>
        <taxon>50 kb inversion clade</taxon>
        <taxon>NPAAA clade</taxon>
        <taxon>Hologalegina</taxon>
        <taxon>IRL clade</taxon>
        <taxon>Fabeae</taxon>
        <taxon>Lathyrus</taxon>
    </lineage>
</organism>
<dbReference type="Gramene" id="Psat03G0577400-T1">
    <property type="protein sequence ID" value="KAI5431733.1"/>
    <property type="gene ID" value="KIW84_035774"/>
</dbReference>
<comment type="caution">
    <text evidence="1">The sequence shown here is derived from an EMBL/GenBank/DDBJ whole genome shotgun (WGS) entry which is preliminary data.</text>
</comment>
<protein>
    <submittedName>
        <fullName evidence="1">Uncharacterized protein</fullName>
    </submittedName>
</protein>
<sequence length="153" mass="16704">MTLTPWTESSRSISYSITTTSRKKNVSSWLPSTWTALQGAGFSECTAMASSPPSLVCYKLWKPVVHLVTTTTQANLIVGLPQPFLLNCFISGSLASTTIRILEQNSHHTVTVLIDGGSTHNFIQSHMEKLLNLPSTPVNMLKFMGGNDHLLEG</sequence>
<keyword evidence="2" id="KW-1185">Reference proteome</keyword>
<evidence type="ECO:0000313" key="1">
    <source>
        <dbReference type="EMBL" id="KAI5431733.1"/>
    </source>
</evidence>
<dbReference type="EMBL" id="JAMSHJ010000003">
    <property type="protein sequence ID" value="KAI5431733.1"/>
    <property type="molecule type" value="Genomic_DNA"/>
</dbReference>
<evidence type="ECO:0000313" key="2">
    <source>
        <dbReference type="Proteomes" id="UP001058974"/>
    </source>
</evidence>
<proteinExistence type="predicted"/>
<name>A0A9D4Y4K6_PEA</name>
<dbReference type="Proteomes" id="UP001058974">
    <property type="component" value="Chromosome 3"/>
</dbReference>
<accession>A0A9D4Y4K6</accession>